<gene>
    <name evidence="1" type="ORF">WN944_007790</name>
</gene>
<reference evidence="1 2" key="1">
    <citation type="submission" date="2024-05" db="EMBL/GenBank/DDBJ databases">
        <title>Haplotype-resolved chromosome-level genome assembly of Huyou (Citrus changshanensis).</title>
        <authorList>
            <person name="Miao C."/>
            <person name="Chen W."/>
            <person name="Wu Y."/>
            <person name="Wang L."/>
            <person name="Zhao S."/>
            <person name="Grierson D."/>
            <person name="Xu C."/>
            <person name="Chen K."/>
        </authorList>
    </citation>
    <scope>NUCLEOTIDE SEQUENCE [LARGE SCALE GENOMIC DNA]</scope>
    <source>
        <strain evidence="1">01-14</strain>
        <tissue evidence="1">Leaf</tissue>
    </source>
</reference>
<sequence>MRLDEDGLMIGDVWCSSADKKISFGLGDIFARGLRVEVIGMTVTTVKSQQNTNWSTTTALNWNWKQSSRPLRSVSNVSCQILIQRRSLEASISGFIQLSNSRILSPVIHMNTIKALTPQHSSS</sequence>
<evidence type="ECO:0000313" key="1">
    <source>
        <dbReference type="EMBL" id="KAK9215784.1"/>
    </source>
</evidence>
<evidence type="ECO:0000313" key="2">
    <source>
        <dbReference type="Proteomes" id="UP001428341"/>
    </source>
</evidence>
<dbReference type="AlphaFoldDB" id="A0AAP0MP11"/>
<accession>A0AAP0MP11</accession>
<name>A0AAP0MP11_9ROSI</name>
<proteinExistence type="predicted"/>
<dbReference type="Proteomes" id="UP001428341">
    <property type="component" value="Unassembled WGS sequence"/>
</dbReference>
<organism evidence="1 2">
    <name type="scientific">Citrus x changshan-huyou</name>
    <dbReference type="NCBI Taxonomy" id="2935761"/>
    <lineage>
        <taxon>Eukaryota</taxon>
        <taxon>Viridiplantae</taxon>
        <taxon>Streptophyta</taxon>
        <taxon>Embryophyta</taxon>
        <taxon>Tracheophyta</taxon>
        <taxon>Spermatophyta</taxon>
        <taxon>Magnoliopsida</taxon>
        <taxon>eudicotyledons</taxon>
        <taxon>Gunneridae</taxon>
        <taxon>Pentapetalae</taxon>
        <taxon>rosids</taxon>
        <taxon>malvids</taxon>
        <taxon>Sapindales</taxon>
        <taxon>Rutaceae</taxon>
        <taxon>Aurantioideae</taxon>
        <taxon>Citrus</taxon>
    </lineage>
</organism>
<dbReference type="EMBL" id="JBCGBO010000003">
    <property type="protein sequence ID" value="KAK9215784.1"/>
    <property type="molecule type" value="Genomic_DNA"/>
</dbReference>
<keyword evidence="2" id="KW-1185">Reference proteome</keyword>
<comment type="caution">
    <text evidence="1">The sequence shown here is derived from an EMBL/GenBank/DDBJ whole genome shotgun (WGS) entry which is preliminary data.</text>
</comment>
<protein>
    <submittedName>
        <fullName evidence="1">Uncharacterized protein</fullName>
    </submittedName>
</protein>